<name>A0ABD5XB41_9EURY</name>
<dbReference type="InterPro" id="IPR005467">
    <property type="entry name" value="His_kinase_dom"/>
</dbReference>
<feature type="domain" description="PAC" evidence="9">
    <location>
        <begin position="76"/>
        <end position="127"/>
    </location>
</feature>
<dbReference type="InterPro" id="IPR003594">
    <property type="entry name" value="HATPase_dom"/>
</dbReference>
<dbReference type="RefSeq" id="WP_267635968.1">
    <property type="nucleotide sequence ID" value="NZ_JAODIY010000001.1"/>
</dbReference>
<dbReference type="Proteomes" id="UP001596414">
    <property type="component" value="Unassembled WGS sequence"/>
</dbReference>
<dbReference type="PROSITE" id="PS50113">
    <property type="entry name" value="PAC"/>
    <property type="match status" value="1"/>
</dbReference>
<dbReference type="PANTHER" id="PTHR43711">
    <property type="entry name" value="TWO-COMPONENT HISTIDINE KINASE"/>
    <property type="match status" value="1"/>
</dbReference>
<dbReference type="NCBIfam" id="TIGR00229">
    <property type="entry name" value="sensory_box"/>
    <property type="match status" value="2"/>
</dbReference>
<dbReference type="EC" id="2.7.13.3" evidence="2"/>
<dbReference type="PANTHER" id="PTHR43711:SF1">
    <property type="entry name" value="HISTIDINE KINASE 1"/>
    <property type="match status" value="1"/>
</dbReference>
<evidence type="ECO:0000259" key="7">
    <source>
        <dbReference type="PROSITE" id="PS50109"/>
    </source>
</evidence>
<dbReference type="InterPro" id="IPR013655">
    <property type="entry name" value="PAS_fold_3"/>
</dbReference>
<dbReference type="InterPro" id="IPR001610">
    <property type="entry name" value="PAC"/>
</dbReference>
<dbReference type="Pfam" id="PF08448">
    <property type="entry name" value="PAS_4"/>
    <property type="match status" value="1"/>
</dbReference>
<evidence type="ECO:0000313" key="11">
    <source>
        <dbReference type="Proteomes" id="UP001596414"/>
    </source>
</evidence>
<dbReference type="Gene3D" id="3.30.565.10">
    <property type="entry name" value="Histidine kinase-like ATPase, C-terminal domain"/>
    <property type="match status" value="1"/>
</dbReference>
<evidence type="ECO:0000259" key="9">
    <source>
        <dbReference type="PROSITE" id="PS50113"/>
    </source>
</evidence>
<dbReference type="InterPro" id="IPR003661">
    <property type="entry name" value="HisK_dim/P_dom"/>
</dbReference>
<dbReference type="InterPro" id="IPR050736">
    <property type="entry name" value="Sensor_HK_Regulatory"/>
</dbReference>
<dbReference type="InterPro" id="IPR036097">
    <property type="entry name" value="HisK_dim/P_sf"/>
</dbReference>
<organism evidence="10 11">
    <name type="scientific">Halovenus rubra</name>
    <dbReference type="NCBI Taxonomy" id="869890"/>
    <lineage>
        <taxon>Archaea</taxon>
        <taxon>Methanobacteriati</taxon>
        <taxon>Methanobacteriota</taxon>
        <taxon>Stenosarchaea group</taxon>
        <taxon>Halobacteria</taxon>
        <taxon>Halobacteriales</taxon>
        <taxon>Haloarculaceae</taxon>
        <taxon>Halovenus</taxon>
    </lineage>
</organism>
<dbReference type="SUPFAM" id="SSF55874">
    <property type="entry name" value="ATPase domain of HSP90 chaperone/DNA topoisomerase II/histidine kinase"/>
    <property type="match status" value="1"/>
</dbReference>
<keyword evidence="4" id="KW-0808">Transferase</keyword>
<dbReference type="CDD" id="cd00130">
    <property type="entry name" value="PAS"/>
    <property type="match status" value="1"/>
</dbReference>
<dbReference type="InterPro" id="IPR000700">
    <property type="entry name" value="PAS-assoc_C"/>
</dbReference>
<accession>A0ABD5XB41</accession>
<evidence type="ECO:0000259" key="8">
    <source>
        <dbReference type="PROSITE" id="PS50112"/>
    </source>
</evidence>
<dbReference type="InterPro" id="IPR000014">
    <property type="entry name" value="PAS"/>
</dbReference>
<keyword evidence="3" id="KW-0597">Phosphoprotein</keyword>
<comment type="caution">
    <text evidence="10">The sequence shown here is derived from an EMBL/GenBank/DDBJ whole genome shotgun (WGS) entry which is preliminary data.</text>
</comment>
<dbReference type="PROSITE" id="PS50109">
    <property type="entry name" value="HIS_KIN"/>
    <property type="match status" value="1"/>
</dbReference>
<dbReference type="GO" id="GO:0004673">
    <property type="term" value="F:protein histidine kinase activity"/>
    <property type="evidence" value="ECO:0007669"/>
    <property type="project" value="UniProtKB-EC"/>
</dbReference>
<dbReference type="SUPFAM" id="SSF55785">
    <property type="entry name" value="PYP-like sensor domain (PAS domain)"/>
    <property type="match status" value="2"/>
</dbReference>
<dbReference type="InterPro" id="IPR035965">
    <property type="entry name" value="PAS-like_dom_sf"/>
</dbReference>
<evidence type="ECO:0000256" key="5">
    <source>
        <dbReference type="ARBA" id="ARBA00022777"/>
    </source>
</evidence>
<dbReference type="PRINTS" id="PR00344">
    <property type="entry name" value="BCTRLSENSOR"/>
</dbReference>
<dbReference type="EMBL" id="JBHSZQ010000020">
    <property type="protein sequence ID" value="MFC7126415.1"/>
    <property type="molecule type" value="Genomic_DNA"/>
</dbReference>
<dbReference type="CDD" id="cd00082">
    <property type="entry name" value="HisKA"/>
    <property type="match status" value="1"/>
</dbReference>
<feature type="domain" description="PAS" evidence="8">
    <location>
        <begin position="2"/>
        <end position="72"/>
    </location>
</feature>
<dbReference type="SMART" id="SM00388">
    <property type="entry name" value="HisKA"/>
    <property type="match status" value="1"/>
</dbReference>
<comment type="catalytic activity">
    <reaction evidence="1">
        <text>ATP + protein L-histidine = ADP + protein N-phospho-L-histidine.</text>
        <dbReference type="EC" id="2.7.13.3"/>
    </reaction>
</comment>
<dbReference type="InterPro" id="IPR013656">
    <property type="entry name" value="PAS_4"/>
</dbReference>
<dbReference type="Pfam" id="PF00512">
    <property type="entry name" value="HisKA"/>
    <property type="match status" value="1"/>
</dbReference>
<evidence type="ECO:0000256" key="4">
    <source>
        <dbReference type="ARBA" id="ARBA00022679"/>
    </source>
</evidence>
<gene>
    <name evidence="10" type="ORF">ACFQJ7_10270</name>
</gene>
<protein>
    <recommendedName>
        <fullName evidence="2">histidine kinase</fullName>
        <ecNumber evidence="2">2.7.13.3</ecNumber>
    </recommendedName>
</protein>
<sequence>MDEDLYRTLVENSVDITAIIDSAGVITYVSPSVQQALGYDPEELVGEVGYEYQHPDDRDAVADTIEKIEANPEETGVVETRFRHADGSWQWVESTIQNELENDNIEGILVNCRDISERKHQEAEYERLADEYKTLLRNIEEGLFFLAVESREAGYTFRFERLNKAYEEQTGLSAEEMQGKTPKQVFGEELGSGLNANYRRCVEGREAISYQEELPVEVGRRFWQTHLAPVIRDGEVAQIVGITRNVTDRVKRERQLRRQKEQLEEFASVVSHDLRNPLNVAQARTTLLAEECESEHLSPVVRSLDRMEELIEDTLTLAKQGQVVADTEPIQLLELVGKCWKTIETDKATIDIPETPTIQGDRSRLQHVFENLFRNAIEHGSDTVTVRVGCIGDRGLYVEDTGPGIPEENRDEVFEPGHSSADGGIGFGLTIVKRIAEAHGWEVSITDGTDGGARFEFLGVEMAEA</sequence>
<dbReference type="SMART" id="SM00091">
    <property type="entry name" value="PAS"/>
    <property type="match status" value="2"/>
</dbReference>
<dbReference type="Gene3D" id="1.10.287.130">
    <property type="match status" value="1"/>
</dbReference>
<dbReference type="PROSITE" id="PS50112">
    <property type="entry name" value="PAS"/>
    <property type="match status" value="1"/>
</dbReference>
<feature type="domain" description="Histidine kinase" evidence="7">
    <location>
        <begin position="269"/>
        <end position="457"/>
    </location>
</feature>
<evidence type="ECO:0000313" key="10">
    <source>
        <dbReference type="EMBL" id="MFC7126415.1"/>
    </source>
</evidence>
<dbReference type="Pfam" id="PF02518">
    <property type="entry name" value="HATPase_c"/>
    <property type="match status" value="1"/>
</dbReference>
<evidence type="ECO:0000256" key="1">
    <source>
        <dbReference type="ARBA" id="ARBA00000085"/>
    </source>
</evidence>
<proteinExistence type="predicted"/>
<dbReference type="SUPFAM" id="SSF47384">
    <property type="entry name" value="Homodimeric domain of signal transducing histidine kinase"/>
    <property type="match status" value="1"/>
</dbReference>
<dbReference type="InterPro" id="IPR036890">
    <property type="entry name" value="HATPase_C_sf"/>
</dbReference>
<dbReference type="SMART" id="SM00387">
    <property type="entry name" value="HATPase_c"/>
    <property type="match status" value="1"/>
</dbReference>
<reference evidence="10 11" key="1">
    <citation type="journal article" date="2014" name="Int. J. Syst. Evol. Microbiol.">
        <title>Complete genome sequence of Corynebacterium casei LMG S-19264T (=DSM 44701T), isolated from a smear-ripened cheese.</title>
        <authorList>
            <consortium name="US DOE Joint Genome Institute (JGI-PGF)"/>
            <person name="Walter F."/>
            <person name="Albersmeier A."/>
            <person name="Kalinowski J."/>
            <person name="Ruckert C."/>
        </authorList>
    </citation>
    <scope>NUCLEOTIDE SEQUENCE [LARGE SCALE GENOMIC DNA]</scope>
    <source>
        <strain evidence="10 11">CGMCC 4.7215</strain>
    </source>
</reference>
<dbReference type="AlphaFoldDB" id="A0ABD5XB41"/>
<keyword evidence="6" id="KW-0902">Two-component regulatory system</keyword>
<dbReference type="InterPro" id="IPR004358">
    <property type="entry name" value="Sig_transdc_His_kin-like_C"/>
</dbReference>
<evidence type="ECO:0000256" key="2">
    <source>
        <dbReference type="ARBA" id="ARBA00012438"/>
    </source>
</evidence>
<keyword evidence="5" id="KW-0418">Kinase</keyword>
<dbReference type="GO" id="GO:0000160">
    <property type="term" value="P:phosphorelay signal transduction system"/>
    <property type="evidence" value="ECO:0007669"/>
    <property type="project" value="UniProtKB-KW"/>
</dbReference>
<dbReference type="SMART" id="SM00086">
    <property type="entry name" value="PAC"/>
    <property type="match status" value="1"/>
</dbReference>
<dbReference type="Gene3D" id="3.30.450.20">
    <property type="entry name" value="PAS domain"/>
    <property type="match status" value="2"/>
</dbReference>
<evidence type="ECO:0000256" key="6">
    <source>
        <dbReference type="ARBA" id="ARBA00023012"/>
    </source>
</evidence>
<dbReference type="Pfam" id="PF08447">
    <property type="entry name" value="PAS_3"/>
    <property type="match status" value="1"/>
</dbReference>
<evidence type="ECO:0000256" key="3">
    <source>
        <dbReference type="ARBA" id="ARBA00022553"/>
    </source>
</evidence>